<dbReference type="PROSITE" id="PS50990">
    <property type="entry name" value="PEPTIDASE_C39"/>
    <property type="match status" value="1"/>
</dbReference>
<dbReference type="RefSeq" id="WP_025422567.1">
    <property type="nucleotide sequence ID" value="NZ_CP006569.1"/>
</dbReference>
<evidence type="ECO:0000256" key="6">
    <source>
        <dbReference type="ARBA" id="ARBA00023136"/>
    </source>
</evidence>
<evidence type="ECO:0000256" key="5">
    <source>
        <dbReference type="ARBA" id="ARBA00022989"/>
    </source>
</evidence>
<sequence length="698" mass="77154">MNPKKWDRLRENLDIGFFKRVPLVHQTETAECGLACLSMICGYYGNPVDLISLRHRCSLSSRGATLAGIERIAGQLEMVTRALSLELEDLPRLKLPCILHWDFSHFVVLVKARRQRLIIHDPARGRRSIPLNVLAKHFTGVALEVWPGSHFTAKTPSPGLRLRALIRGVKGLVPALIKIGCLSLVIETINLLMPVGTQLVMDQVVPAGDGGLLMLICTGLLVFILLRTAIGLIRAWSSLVMGTLIDVQWKAGLFSHLLTLPITYFERRKLGDIHARFASLDVLRATFTKSVVGAVMDGMMVAGAAAMMVFYGGHLVWVVGGFSLLYIGIRFATYDSYRQLSQDELVRDARANSYFMETLYGIQTIKMQGMAERRRTCWLNLTIDKINTQIKVSKMTLFFDGVNGFINACEQVIILWLGTRLVIDNRMTLGMMVAFGAFRAQFSDRTASLISFVLQLRMMGLHNERIADIALHAPAPSGALLSAHAFSGPVSLTADKIGYRYDSQSPPVFSQVDFRIAPGESVAIAGPSGAGKTTLVKVLCGLFPPDTGTIKVNDIDIYRLGLNHYHQMIACVMQDDKLFSGSLRENICGFGPCEDEAWMIACARAGHIHETIMAMPMGYDTTIGELGEGLSGGQKQRVFIARALYRKPAILFMDEATSHLDKSSEEAVNQAIKTMRITRVIIAHRESTLRSADRILTL</sequence>
<dbReference type="GO" id="GO:0008234">
    <property type="term" value="F:cysteine-type peptidase activity"/>
    <property type="evidence" value="ECO:0007669"/>
    <property type="project" value="InterPro"/>
</dbReference>
<feature type="domain" description="ABC transmembrane type-1" evidence="9">
    <location>
        <begin position="179"/>
        <end position="458"/>
    </location>
</feature>
<dbReference type="InterPro" id="IPR033838">
    <property type="entry name" value="CvaB_peptidase"/>
</dbReference>
<dbReference type="InterPro" id="IPR027417">
    <property type="entry name" value="P-loop_NTPase"/>
</dbReference>
<dbReference type="InterPro" id="IPR036640">
    <property type="entry name" value="ABC1_TM_sf"/>
</dbReference>
<dbReference type="HOGENOM" id="CLU_000604_84_3_6"/>
<dbReference type="InterPro" id="IPR005074">
    <property type="entry name" value="Peptidase_C39"/>
</dbReference>
<dbReference type="PANTHER" id="PTHR24221:SF606">
    <property type="entry name" value="COLICIN V SECRETION-PROCESSING ATP-BINDING PROTEIN"/>
    <property type="match status" value="1"/>
</dbReference>
<feature type="domain" description="ABC transporter" evidence="8">
    <location>
        <begin position="492"/>
        <end position="698"/>
    </location>
</feature>
<evidence type="ECO:0000259" key="8">
    <source>
        <dbReference type="PROSITE" id="PS50893"/>
    </source>
</evidence>
<dbReference type="KEGG" id="sod:Sant_2382"/>
<dbReference type="OrthoDB" id="6828292at2"/>
<organism evidence="11 12">
    <name type="scientific">Sodalis praecaptivus</name>
    <dbReference type="NCBI Taxonomy" id="1239307"/>
    <lineage>
        <taxon>Bacteria</taxon>
        <taxon>Pseudomonadati</taxon>
        <taxon>Pseudomonadota</taxon>
        <taxon>Gammaproteobacteria</taxon>
        <taxon>Enterobacterales</taxon>
        <taxon>Bruguierivoracaceae</taxon>
        <taxon>Sodalis</taxon>
    </lineage>
</organism>
<dbReference type="Gene3D" id="3.90.70.10">
    <property type="entry name" value="Cysteine proteinases"/>
    <property type="match status" value="1"/>
</dbReference>
<keyword evidence="4 11" id="KW-0067">ATP-binding</keyword>
<dbReference type="CDD" id="cd02419">
    <property type="entry name" value="Peptidase_C39C"/>
    <property type="match status" value="1"/>
</dbReference>
<dbReference type="Gene3D" id="3.40.50.300">
    <property type="entry name" value="P-loop containing nucleotide triphosphate hydrolases"/>
    <property type="match status" value="1"/>
</dbReference>
<dbReference type="GO" id="GO:0016887">
    <property type="term" value="F:ATP hydrolysis activity"/>
    <property type="evidence" value="ECO:0007669"/>
    <property type="project" value="InterPro"/>
</dbReference>
<evidence type="ECO:0000256" key="2">
    <source>
        <dbReference type="ARBA" id="ARBA00022692"/>
    </source>
</evidence>
<dbReference type="EMBL" id="CP006569">
    <property type="protein sequence ID" value="AHF77426.1"/>
    <property type="molecule type" value="Genomic_DNA"/>
</dbReference>
<evidence type="ECO:0000256" key="1">
    <source>
        <dbReference type="ARBA" id="ARBA00004651"/>
    </source>
</evidence>
<proteinExistence type="predicted"/>
<accession>W0HUC1</accession>
<comment type="subcellular location">
    <subcellularLocation>
        <location evidence="1">Cell membrane</location>
        <topology evidence="1">Multi-pass membrane protein</topology>
    </subcellularLocation>
</comment>
<feature type="transmembrane region" description="Helical" evidence="7">
    <location>
        <begin position="212"/>
        <end position="233"/>
    </location>
</feature>
<evidence type="ECO:0000259" key="10">
    <source>
        <dbReference type="PROSITE" id="PS50990"/>
    </source>
</evidence>
<dbReference type="SUPFAM" id="SSF90123">
    <property type="entry name" value="ABC transporter transmembrane region"/>
    <property type="match status" value="1"/>
</dbReference>
<dbReference type="PROSITE" id="PS50893">
    <property type="entry name" value="ABC_TRANSPORTER_2"/>
    <property type="match status" value="1"/>
</dbReference>
<dbReference type="PROSITE" id="PS50929">
    <property type="entry name" value="ABC_TM1F"/>
    <property type="match status" value="1"/>
</dbReference>
<dbReference type="InterPro" id="IPR003593">
    <property type="entry name" value="AAA+_ATPase"/>
</dbReference>
<protein>
    <submittedName>
        <fullName evidence="11">Colicin V secretion/processing ATP-binding protein</fullName>
    </submittedName>
</protein>
<evidence type="ECO:0000313" key="12">
    <source>
        <dbReference type="Proteomes" id="UP000019028"/>
    </source>
</evidence>
<evidence type="ECO:0000256" key="7">
    <source>
        <dbReference type="SAM" id="Phobius"/>
    </source>
</evidence>
<dbReference type="PROSITE" id="PS00211">
    <property type="entry name" value="ABC_TRANSPORTER_1"/>
    <property type="match status" value="1"/>
</dbReference>
<dbReference type="InterPro" id="IPR011527">
    <property type="entry name" value="ABC1_TM_dom"/>
</dbReference>
<evidence type="ECO:0000259" key="9">
    <source>
        <dbReference type="PROSITE" id="PS50929"/>
    </source>
</evidence>
<dbReference type="GO" id="GO:0005524">
    <property type="term" value="F:ATP binding"/>
    <property type="evidence" value="ECO:0007669"/>
    <property type="project" value="UniProtKB-KW"/>
</dbReference>
<dbReference type="Pfam" id="PF03412">
    <property type="entry name" value="Peptidase_C39"/>
    <property type="match status" value="1"/>
</dbReference>
<dbReference type="CDD" id="cd18567">
    <property type="entry name" value="ABC_6TM_CvaB_RaxB_like"/>
    <property type="match status" value="1"/>
</dbReference>
<dbReference type="Proteomes" id="UP000019028">
    <property type="component" value="Chromosome"/>
</dbReference>
<evidence type="ECO:0000256" key="3">
    <source>
        <dbReference type="ARBA" id="ARBA00022741"/>
    </source>
</evidence>
<keyword evidence="5 7" id="KW-1133">Transmembrane helix</keyword>
<dbReference type="GO" id="GO:0005886">
    <property type="term" value="C:plasma membrane"/>
    <property type="evidence" value="ECO:0007669"/>
    <property type="project" value="UniProtKB-SubCell"/>
</dbReference>
<dbReference type="Pfam" id="PF00005">
    <property type="entry name" value="ABC_tran"/>
    <property type="match status" value="1"/>
</dbReference>
<dbReference type="InterPro" id="IPR017871">
    <property type="entry name" value="ABC_transporter-like_CS"/>
</dbReference>
<reference evidence="11 12" key="1">
    <citation type="journal article" date="2014" name="Genome Biol. Evol.">
        <title>Genome degeneration and adaptation in a nascent stage of symbiosis.</title>
        <authorList>
            <person name="Oakeson K.F."/>
            <person name="Gil R."/>
            <person name="Clayton A.L."/>
            <person name="Dunn D.M."/>
            <person name="von Niederhausern A.C."/>
            <person name="Hamil C."/>
            <person name="Aoyagi A."/>
            <person name="Duval B."/>
            <person name="Baca A."/>
            <person name="Silva F.J."/>
            <person name="Vallier A."/>
            <person name="Jackson D.G."/>
            <person name="Latorre A."/>
            <person name="Weiss R.B."/>
            <person name="Heddi A."/>
            <person name="Moya A."/>
            <person name="Dale C."/>
        </authorList>
    </citation>
    <scope>NUCLEOTIDE SEQUENCE [LARGE SCALE GENOMIC DNA]</scope>
    <source>
        <strain evidence="11 12">HS1</strain>
    </source>
</reference>
<dbReference type="SMART" id="SM00382">
    <property type="entry name" value="AAA"/>
    <property type="match status" value="1"/>
</dbReference>
<keyword evidence="3" id="KW-0547">Nucleotide-binding</keyword>
<keyword evidence="2 7" id="KW-0812">Transmembrane</keyword>
<dbReference type="SUPFAM" id="SSF52540">
    <property type="entry name" value="P-loop containing nucleoside triphosphate hydrolases"/>
    <property type="match status" value="1"/>
</dbReference>
<evidence type="ECO:0000313" key="11">
    <source>
        <dbReference type="EMBL" id="AHF77426.1"/>
    </source>
</evidence>
<dbReference type="GO" id="GO:0034040">
    <property type="term" value="F:ATPase-coupled lipid transmembrane transporter activity"/>
    <property type="evidence" value="ECO:0007669"/>
    <property type="project" value="TreeGrafter"/>
</dbReference>
<dbReference type="GO" id="GO:0006508">
    <property type="term" value="P:proteolysis"/>
    <property type="evidence" value="ECO:0007669"/>
    <property type="project" value="InterPro"/>
</dbReference>
<feature type="domain" description="Peptidase C39" evidence="10">
    <location>
        <begin position="26"/>
        <end position="145"/>
    </location>
</feature>
<evidence type="ECO:0000256" key="4">
    <source>
        <dbReference type="ARBA" id="ARBA00022840"/>
    </source>
</evidence>
<keyword evidence="6 7" id="KW-0472">Membrane</keyword>
<gene>
    <name evidence="11" type="primary">cvaB</name>
    <name evidence="11" type="ORF">Sant_2382</name>
</gene>
<feature type="transmembrane region" description="Helical" evidence="7">
    <location>
        <begin position="171"/>
        <end position="192"/>
    </location>
</feature>
<dbReference type="PANTHER" id="PTHR24221">
    <property type="entry name" value="ATP-BINDING CASSETTE SUB-FAMILY B"/>
    <property type="match status" value="1"/>
</dbReference>
<dbReference type="GO" id="GO:0140359">
    <property type="term" value="F:ABC-type transporter activity"/>
    <property type="evidence" value="ECO:0007669"/>
    <property type="project" value="InterPro"/>
</dbReference>
<dbReference type="Gene3D" id="1.20.1560.10">
    <property type="entry name" value="ABC transporter type 1, transmembrane domain"/>
    <property type="match status" value="1"/>
</dbReference>
<keyword evidence="12" id="KW-1185">Reference proteome</keyword>
<dbReference type="PATRIC" id="fig|1239307.3.peg.2648"/>
<dbReference type="AlphaFoldDB" id="W0HUC1"/>
<dbReference type="InterPro" id="IPR039421">
    <property type="entry name" value="Type_1_exporter"/>
</dbReference>
<feature type="transmembrane region" description="Helical" evidence="7">
    <location>
        <begin position="315"/>
        <end position="333"/>
    </location>
</feature>
<dbReference type="InterPro" id="IPR003439">
    <property type="entry name" value="ABC_transporter-like_ATP-bd"/>
</dbReference>
<name>W0HUC1_9GAMM</name>
<dbReference type="Pfam" id="PF00664">
    <property type="entry name" value="ABC_membrane"/>
    <property type="match status" value="1"/>
</dbReference>